<organism evidence="1 2">
    <name type="scientific">Trifolium pratense</name>
    <name type="common">Red clover</name>
    <dbReference type="NCBI Taxonomy" id="57577"/>
    <lineage>
        <taxon>Eukaryota</taxon>
        <taxon>Viridiplantae</taxon>
        <taxon>Streptophyta</taxon>
        <taxon>Embryophyta</taxon>
        <taxon>Tracheophyta</taxon>
        <taxon>Spermatophyta</taxon>
        <taxon>Magnoliopsida</taxon>
        <taxon>eudicotyledons</taxon>
        <taxon>Gunneridae</taxon>
        <taxon>Pentapetalae</taxon>
        <taxon>rosids</taxon>
        <taxon>fabids</taxon>
        <taxon>Fabales</taxon>
        <taxon>Fabaceae</taxon>
        <taxon>Papilionoideae</taxon>
        <taxon>50 kb inversion clade</taxon>
        <taxon>NPAAA clade</taxon>
        <taxon>Hologalegina</taxon>
        <taxon>IRL clade</taxon>
        <taxon>Trifolieae</taxon>
        <taxon>Trifolium</taxon>
    </lineage>
</organism>
<reference evidence="1" key="1">
    <citation type="submission" date="2023-10" db="EMBL/GenBank/DDBJ databases">
        <authorList>
            <person name="Rodriguez Cubillos JULIANA M."/>
            <person name="De Vega J."/>
        </authorList>
    </citation>
    <scope>NUCLEOTIDE SEQUENCE</scope>
</reference>
<gene>
    <name evidence="1" type="ORF">MILVUS5_LOCUS17766</name>
</gene>
<keyword evidence="2" id="KW-1185">Reference proteome</keyword>
<accession>A0ACB0K0U9</accession>
<evidence type="ECO:0000313" key="1">
    <source>
        <dbReference type="EMBL" id="CAJ2649739.1"/>
    </source>
</evidence>
<name>A0ACB0K0U9_TRIPR</name>
<dbReference type="EMBL" id="CASHSV030000109">
    <property type="protein sequence ID" value="CAJ2649739.1"/>
    <property type="molecule type" value="Genomic_DNA"/>
</dbReference>
<sequence>MSIFSSICRLPETNGICVEISSWIKPKIELLLSVAFSLTKHIVTVPAEFPGTSLSCISMLPNRYSFLDWNPDPEALSRERVRSWPLSSILARPSPHVISKFWLKFPAPYVGMIKEEPKTNREKRIEQL</sequence>
<protein>
    <submittedName>
        <fullName evidence="1">Uncharacterized protein</fullName>
    </submittedName>
</protein>
<evidence type="ECO:0000313" key="2">
    <source>
        <dbReference type="Proteomes" id="UP001177021"/>
    </source>
</evidence>
<dbReference type="Proteomes" id="UP001177021">
    <property type="component" value="Unassembled WGS sequence"/>
</dbReference>
<proteinExistence type="predicted"/>
<comment type="caution">
    <text evidence="1">The sequence shown here is derived from an EMBL/GenBank/DDBJ whole genome shotgun (WGS) entry which is preliminary data.</text>
</comment>